<evidence type="ECO:0000256" key="6">
    <source>
        <dbReference type="ARBA" id="ARBA00022982"/>
    </source>
</evidence>
<dbReference type="NCBIfam" id="TIGR02008">
    <property type="entry name" value="fdx_plant"/>
    <property type="match status" value="1"/>
</dbReference>
<organism evidence="11 12">
    <name type="scientific">Marchantia polymorpha subsp. ruderalis</name>
    <dbReference type="NCBI Taxonomy" id="1480154"/>
    <lineage>
        <taxon>Eukaryota</taxon>
        <taxon>Viridiplantae</taxon>
        <taxon>Streptophyta</taxon>
        <taxon>Embryophyta</taxon>
        <taxon>Marchantiophyta</taxon>
        <taxon>Marchantiopsida</taxon>
        <taxon>Marchantiidae</taxon>
        <taxon>Marchantiales</taxon>
        <taxon>Marchantiaceae</taxon>
        <taxon>Marchantia</taxon>
    </lineage>
</organism>
<dbReference type="AlphaFoldDB" id="A0A176VQ78"/>
<dbReference type="GO" id="GO:0009507">
    <property type="term" value="C:chloroplast"/>
    <property type="evidence" value="ECO:0007669"/>
    <property type="project" value="UniProtKB-SubCell"/>
</dbReference>
<evidence type="ECO:0000256" key="8">
    <source>
        <dbReference type="ARBA" id="ARBA00023014"/>
    </source>
</evidence>
<dbReference type="GO" id="GO:0046872">
    <property type="term" value="F:metal ion binding"/>
    <property type="evidence" value="ECO:0007669"/>
    <property type="project" value="UniProtKB-KW"/>
</dbReference>
<evidence type="ECO:0000259" key="10">
    <source>
        <dbReference type="PROSITE" id="PS51085"/>
    </source>
</evidence>
<dbReference type="GO" id="GO:0009055">
    <property type="term" value="F:electron transfer activity"/>
    <property type="evidence" value="ECO:0007669"/>
    <property type="project" value="InterPro"/>
</dbReference>
<dbReference type="InterPro" id="IPR036010">
    <property type="entry name" value="2Fe-2S_ferredoxin-like_sf"/>
</dbReference>
<protein>
    <recommendedName>
        <fullName evidence="9">Ferredoxin</fullName>
    </recommendedName>
</protein>
<evidence type="ECO:0000313" key="11">
    <source>
        <dbReference type="EMBL" id="OAE22553.1"/>
    </source>
</evidence>
<dbReference type="Proteomes" id="UP000077202">
    <property type="component" value="Unassembled WGS sequence"/>
</dbReference>
<dbReference type="InterPro" id="IPR012675">
    <property type="entry name" value="Beta-grasp_dom_sf"/>
</dbReference>
<dbReference type="PROSITE" id="PS51085">
    <property type="entry name" value="2FE2S_FER_2"/>
    <property type="match status" value="1"/>
</dbReference>
<comment type="caution">
    <text evidence="11">The sequence shown here is derived from an EMBL/GenBank/DDBJ whole genome shotgun (WGS) entry which is preliminary data.</text>
</comment>
<dbReference type="GO" id="GO:0022900">
    <property type="term" value="P:electron transport chain"/>
    <property type="evidence" value="ECO:0007669"/>
    <property type="project" value="InterPro"/>
</dbReference>
<evidence type="ECO:0000256" key="7">
    <source>
        <dbReference type="ARBA" id="ARBA00023004"/>
    </source>
</evidence>
<dbReference type="FunFam" id="3.10.20.30:FF:000014">
    <property type="entry name" value="Ferredoxin"/>
    <property type="match status" value="1"/>
</dbReference>
<reference evidence="11" key="1">
    <citation type="submission" date="2016-03" db="EMBL/GenBank/DDBJ databases">
        <title>Mechanisms controlling the formation of the plant cell surface in tip-growing cells are functionally conserved among land plants.</title>
        <authorList>
            <person name="Honkanen S."/>
            <person name="Jones V.A."/>
            <person name="Morieri G."/>
            <person name="Champion C."/>
            <person name="Hetherington A.J."/>
            <person name="Kelly S."/>
            <person name="Saint-Marcoux D."/>
            <person name="Proust H."/>
            <person name="Prescott H."/>
            <person name="Dolan L."/>
        </authorList>
    </citation>
    <scope>NUCLEOTIDE SEQUENCE [LARGE SCALE GENOMIC DNA]</scope>
    <source>
        <tissue evidence="11">Whole gametophyte</tissue>
    </source>
</reference>
<proteinExistence type="inferred from homology"/>
<dbReference type="Gene3D" id="3.10.20.30">
    <property type="match status" value="1"/>
</dbReference>
<keyword evidence="9" id="KW-0150">Chloroplast</keyword>
<evidence type="ECO:0000256" key="4">
    <source>
        <dbReference type="ARBA" id="ARBA00022714"/>
    </source>
</evidence>
<evidence type="ECO:0000256" key="1">
    <source>
        <dbReference type="ARBA" id="ARBA00004229"/>
    </source>
</evidence>
<keyword evidence="6 9" id="KW-0249">Electron transport</keyword>
<comment type="cofactor">
    <cofactor evidence="9">
        <name>[2Fe-2S] cluster</name>
        <dbReference type="ChEBI" id="CHEBI:190135"/>
    </cofactor>
    <text evidence="9">Binds 1 [2Fe-2S] cluster.</text>
</comment>
<keyword evidence="9" id="KW-0934">Plastid</keyword>
<keyword evidence="3 9" id="KW-0813">Transport</keyword>
<comment type="subcellular location">
    <subcellularLocation>
        <location evidence="1 9">Plastid</location>
        <location evidence="1 9">Chloroplast</location>
    </subcellularLocation>
</comment>
<name>A0A176VQ78_MARPO</name>
<feature type="domain" description="2Fe-2S ferredoxin-type" evidence="10">
    <location>
        <begin position="63"/>
        <end position="153"/>
    </location>
</feature>
<dbReference type="PANTHER" id="PTHR43112">
    <property type="entry name" value="FERREDOXIN"/>
    <property type="match status" value="1"/>
</dbReference>
<keyword evidence="5 9" id="KW-0479">Metal-binding</keyword>
<evidence type="ECO:0000256" key="2">
    <source>
        <dbReference type="ARBA" id="ARBA00007874"/>
    </source>
</evidence>
<dbReference type="InterPro" id="IPR001041">
    <property type="entry name" value="2Fe-2S_ferredoxin-type"/>
</dbReference>
<comment type="similarity">
    <text evidence="2 9">Belongs to the 2Fe2S plant-type ferredoxin family.</text>
</comment>
<gene>
    <name evidence="11" type="ORF">AXG93_3030s1000</name>
</gene>
<evidence type="ECO:0000313" key="12">
    <source>
        <dbReference type="Proteomes" id="UP000077202"/>
    </source>
</evidence>
<dbReference type="GO" id="GO:0051537">
    <property type="term" value="F:2 iron, 2 sulfur cluster binding"/>
    <property type="evidence" value="ECO:0007669"/>
    <property type="project" value="UniProtKB-KW"/>
</dbReference>
<accession>A0A176VQ78</accession>
<dbReference type="EMBL" id="LVLJ01003160">
    <property type="protein sequence ID" value="OAE22553.1"/>
    <property type="molecule type" value="Genomic_DNA"/>
</dbReference>
<keyword evidence="7 9" id="KW-0408">Iron</keyword>
<dbReference type="InterPro" id="IPR010241">
    <property type="entry name" value="Fd_pln"/>
</dbReference>
<dbReference type="CDD" id="cd00207">
    <property type="entry name" value="fer2"/>
    <property type="match status" value="1"/>
</dbReference>
<evidence type="ECO:0000256" key="9">
    <source>
        <dbReference type="RuleBase" id="RU364001"/>
    </source>
</evidence>
<keyword evidence="12" id="KW-1185">Reference proteome</keyword>
<comment type="function">
    <text evidence="9">Ferredoxins are iron-sulfur proteins that transfer electrons in a wide variety of metabolic reactions.</text>
</comment>
<dbReference type="Pfam" id="PF00111">
    <property type="entry name" value="Fer2"/>
    <property type="match status" value="1"/>
</dbReference>
<keyword evidence="4 9" id="KW-0001">2Fe-2S</keyword>
<dbReference type="PANTHER" id="PTHR43112:SF30">
    <property type="entry name" value="FERREDOXIN-3, CHLOROPLASTIC"/>
    <property type="match status" value="1"/>
</dbReference>
<sequence length="192" mass="20476">MASAVSTTVAAATAFGGLATSSPAAAGAGRNLRTTSVSFRARSVGHAFGLKAAKSRLTCSTAYTITLKTPSGEKVFECEEDTYILDAAESAGAELPYSCRAGACCSCAGKVLSGEVDQSDGSFLDDEQIAKGYLLTCISYPKSDCVIETHQEEHVMLHSWSLQAELELLPCIFKHRAVRQQVFVVFIVNFYL</sequence>
<keyword evidence="8 9" id="KW-0411">Iron-sulfur</keyword>
<dbReference type="SUPFAM" id="SSF54292">
    <property type="entry name" value="2Fe-2S ferredoxin-like"/>
    <property type="match status" value="1"/>
</dbReference>
<evidence type="ECO:0000256" key="5">
    <source>
        <dbReference type="ARBA" id="ARBA00022723"/>
    </source>
</evidence>
<evidence type="ECO:0000256" key="3">
    <source>
        <dbReference type="ARBA" id="ARBA00022448"/>
    </source>
</evidence>